<dbReference type="HOGENOM" id="CLU_043424_0_0_1"/>
<name>H2AZ33_KAZAF</name>
<gene>
    <name evidence="2" type="primary">KAFR0H01790</name>
    <name evidence="2" type="ORF">KAFR_0H01790</name>
</gene>
<dbReference type="eggNOG" id="ENOG502S0MP">
    <property type="taxonomic scope" value="Eukaryota"/>
</dbReference>
<accession>H2AZ33</accession>
<evidence type="ECO:0000256" key="1">
    <source>
        <dbReference type="SAM" id="Coils"/>
    </source>
</evidence>
<organism evidence="2 3">
    <name type="scientific">Kazachstania africana (strain ATCC 22294 / BCRC 22015 / CBS 2517 / CECT 1963 / NBRC 1671 / NRRL Y-8276)</name>
    <name type="common">Yeast</name>
    <name type="synonym">Kluyveromyces africanus</name>
    <dbReference type="NCBI Taxonomy" id="1071382"/>
    <lineage>
        <taxon>Eukaryota</taxon>
        <taxon>Fungi</taxon>
        <taxon>Dikarya</taxon>
        <taxon>Ascomycota</taxon>
        <taxon>Saccharomycotina</taxon>
        <taxon>Saccharomycetes</taxon>
        <taxon>Saccharomycetales</taxon>
        <taxon>Saccharomycetaceae</taxon>
        <taxon>Kazachstania</taxon>
    </lineage>
</organism>
<sequence length="490" mass="57313">MAESTFNAFIMNAKLDLEKLLNGLGLEYETLTMLKLFQVLIKGYPNNLLESTFARESRHRRTMLELLFQKHAEYHGLCFELHPKYIYKILKEEKSSPKLYDKILFILFLKGFQSYLYYIDGQPQEGFISCRWYLQMISYLRKLKLNKLDIILSETERWFSILCAKCLIYAARMVGPKWFTYESLSSTLDEAGILQGLLYNILTCTEASQMRYENNFDRNLISQFFESIGDIEEGIAIFNGKLSIYTEIDDDNEEKNSACNFGTKPDKNAIEEMINKYVIAITFKIEGDPSILRCLEKIIQGLLLYGGIHMEALIFFLSLKEFYCKRVGNEENADAKESCYYGYDFFEECSSLVRTIIEDWQTLQVQYNIATIHLPQILLKSVNGTLILVDELKDQINTQNSCNAKLLKKWKAKSNWHHGFPKNITQLRDRCDDDECELGAYWINLWKSCTIEHNGEICSELLENLQKFESTLLQCRREKEDVRRDDINHI</sequence>
<protein>
    <submittedName>
        <fullName evidence="2">Uncharacterized protein</fullName>
    </submittedName>
</protein>
<dbReference type="InParanoid" id="H2AZ33"/>
<dbReference type="RefSeq" id="XP_003958724.1">
    <property type="nucleotide sequence ID" value="XM_003958675.1"/>
</dbReference>
<dbReference type="EMBL" id="HE650828">
    <property type="protein sequence ID" value="CCF59589.1"/>
    <property type="molecule type" value="Genomic_DNA"/>
</dbReference>
<dbReference type="Proteomes" id="UP000005220">
    <property type="component" value="Chromosome 8"/>
</dbReference>
<dbReference type="KEGG" id="kaf:KAFR_0H01790"/>
<proteinExistence type="predicted"/>
<keyword evidence="3" id="KW-1185">Reference proteome</keyword>
<dbReference type="AlphaFoldDB" id="H2AZ33"/>
<dbReference type="FunCoup" id="H2AZ33">
    <property type="interactions" value="27"/>
</dbReference>
<keyword evidence="1" id="KW-0175">Coiled coil</keyword>
<dbReference type="STRING" id="1071382.H2AZ33"/>
<dbReference type="OrthoDB" id="4065753at2759"/>
<evidence type="ECO:0000313" key="2">
    <source>
        <dbReference type="EMBL" id="CCF59589.1"/>
    </source>
</evidence>
<dbReference type="GeneID" id="13887586"/>
<evidence type="ECO:0000313" key="3">
    <source>
        <dbReference type="Proteomes" id="UP000005220"/>
    </source>
</evidence>
<reference evidence="2 3" key="1">
    <citation type="journal article" date="2011" name="Proc. Natl. Acad. Sci. U.S.A.">
        <title>Evolutionary erosion of yeast sex chromosomes by mating-type switching accidents.</title>
        <authorList>
            <person name="Gordon J.L."/>
            <person name="Armisen D."/>
            <person name="Proux-Wera E."/>
            <person name="Oheigeartaigh S.S."/>
            <person name="Byrne K.P."/>
            <person name="Wolfe K.H."/>
        </authorList>
    </citation>
    <scope>NUCLEOTIDE SEQUENCE [LARGE SCALE GENOMIC DNA]</scope>
    <source>
        <strain evidence="3">ATCC 22294 / BCRC 22015 / CBS 2517 / CECT 1963 / NBRC 1671 / NRRL Y-8276</strain>
    </source>
</reference>
<feature type="coiled-coil region" evidence="1">
    <location>
        <begin position="458"/>
        <end position="485"/>
    </location>
</feature>